<reference evidence="3" key="1">
    <citation type="submission" date="2017-05" db="EMBL/GenBank/DDBJ databases">
        <authorList>
            <person name="Song R."/>
            <person name="Chenine A.L."/>
            <person name="Ruprecht R.M."/>
        </authorList>
    </citation>
    <scope>NUCLEOTIDE SEQUENCE [LARGE SCALE GENOMIC DNA]</scope>
</reference>
<protein>
    <recommendedName>
        <fullName evidence="4">F-box domain-containing protein</fullName>
    </recommendedName>
</protein>
<dbReference type="Gene3D" id="3.80.10.10">
    <property type="entry name" value="Ribonuclease Inhibitor"/>
    <property type="match status" value="1"/>
</dbReference>
<proteinExistence type="predicted"/>
<feature type="compositionally biased region" description="Acidic residues" evidence="1">
    <location>
        <begin position="427"/>
        <end position="445"/>
    </location>
</feature>
<gene>
    <name evidence="2" type="ORF">ZT1E4_G311</name>
</gene>
<name>A0A2H1FJN5_ZYMTR</name>
<dbReference type="InterPro" id="IPR032675">
    <property type="entry name" value="LRR_dom_sf"/>
</dbReference>
<evidence type="ECO:0008006" key="4">
    <source>
        <dbReference type="Google" id="ProtNLM"/>
    </source>
</evidence>
<organism evidence="2 3">
    <name type="scientific">Zymoseptoria tritici ST99CH_1E4</name>
    <dbReference type="NCBI Taxonomy" id="1276532"/>
    <lineage>
        <taxon>Eukaryota</taxon>
        <taxon>Fungi</taxon>
        <taxon>Dikarya</taxon>
        <taxon>Ascomycota</taxon>
        <taxon>Pezizomycotina</taxon>
        <taxon>Dothideomycetes</taxon>
        <taxon>Dothideomycetidae</taxon>
        <taxon>Mycosphaerellales</taxon>
        <taxon>Mycosphaerellaceae</taxon>
        <taxon>Zymoseptoria</taxon>
    </lineage>
</organism>
<evidence type="ECO:0000313" key="2">
    <source>
        <dbReference type="EMBL" id="SMR41533.1"/>
    </source>
</evidence>
<feature type="region of interest" description="Disordered" evidence="1">
    <location>
        <begin position="423"/>
        <end position="445"/>
    </location>
</feature>
<sequence length="569" mass="62513">MNSDIITTAMSSSAGDHSSRSAAGPASAIETLPEELLSFVVGSLDPESFGALRETCRSLEAKTLRAFATQCFSSKSFIFTTESLETLAGIASHPVLSKSLKEVSFLTVDLQEKSLKCGSTEIRARRPTFAQRDAYLAYVDDQQQLQRTGEDKGYITSAFSRLPAMRRLSIVDSEFSPANKGCWGLAKLLRKTGMSLKWDASRRDLEHLLAAPRYEWLSHVFSTVMLSTVASNSSVTTLQTPFACERDGLSPFDLNFGEDTMQLLSMAFSKLKNLKLHVRTKDLPFGKGNPIEAVASFAPFLEKVDSLRLVSDHGRNSGTMVSALLGDTARLQYLTTFCMDFVTIETEKLVGLLSQTKSLRTLSLEAVNISAGGGWMPVLKLLASEALALHHLHLMFLEDSGRRVYLLEQANDQELEEWWALRGSDSAAEDDESDSDDSDDSDDLVNADDVSLAANANEQVNDPIEAVGEDVEDVEDLEDLEEQNVAAKPATHAPANARCKASKASGLHYTVECFPPHTPERGYFVCFDTRERILAELPRCIAECNINPDEEDGSWNESGLRTGIYSDDL</sequence>
<dbReference type="EMBL" id="LT854253">
    <property type="protein sequence ID" value="SMR41533.1"/>
    <property type="molecule type" value="Genomic_DNA"/>
</dbReference>
<dbReference type="AlphaFoldDB" id="A0A2H1FJN5"/>
<dbReference type="Proteomes" id="UP000245764">
    <property type="component" value="Chromosome 1"/>
</dbReference>
<accession>A0A2H1FJN5</accession>
<evidence type="ECO:0000256" key="1">
    <source>
        <dbReference type="SAM" id="MobiDB-lite"/>
    </source>
</evidence>
<evidence type="ECO:0000313" key="3">
    <source>
        <dbReference type="Proteomes" id="UP000245764"/>
    </source>
</evidence>